<feature type="domain" description="Helicase ATP-binding" evidence="2">
    <location>
        <begin position="121"/>
        <end position="295"/>
    </location>
</feature>
<dbReference type="CDD" id="cd18793">
    <property type="entry name" value="SF2_C_SNF"/>
    <property type="match status" value="1"/>
</dbReference>
<reference evidence="4" key="1">
    <citation type="journal article" date="2019" name="Lett. Appl. Microbiol.">
        <title>A case of 'blown pack' spoilage of vacuum-packaged pork likely associated with Clostridium estertheticum in Canada.</title>
        <authorList>
            <person name="Zhang P."/>
            <person name="Ward P."/>
            <person name="McMullen L.M."/>
            <person name="Yang X."/>
        </authorList>
    </citation>
    <scope>NUCLEOTIDE SEQUENCE [LARGE SCALE GENOMIC DNA]</scope>
    <source>
        <strain evidence="4">MA19</strain>
    </source>
</reference>
<dbReference type="PROSITE" id="PS51194">
    <property type="entry name" value="HELICASE_CTER"/>
    <property type="match status" value="1"/>
</dbReference>
<evidence type="ECO:0000256" key="1">
    <source>
        <dbReference type="ARBA" id="ARBA00022801"/>
    </source>
</evidence>
<dbReference type="GO" id="GO:0005524">
    <property type="term" value="F:ATP binding"/>
    <property type="evidence" value="ECO:0007669"/>
    <property type="project" value="InterPro"/>
</dbReference>
<dbReference type="GO" id="GO:0016787">
    <property type="term" value="F:hydrolase activity"/>
    <property type="evidence" value="ECO:0007669"/>
    <property type="project" value="UniProtKB-KW"/>
</dbReference>
<organism evidence="4 5">
    <name type="scientific">Clostridium estertheticum</name>
    <dbReference type="NCBI Taxonomy" id="238834"/>
    <lineage>
        <taxon>Bacteria</taxon>
        <taxon>Bacillati</taxon>
        <taxon>Bacillota</taxon>
        <taxon>Clostridia</taxon>
        <taxon>Eubacteriales</taxon>
        <taxon>Clostridiaceae</taxon>
        <taxon>Clostridium</taxon>
    </lineage>
</organism>
<dbReference type="SMART" id="SM00487">
    <property type="entry name" value="DEXDc"/>
    <property type="match status" value="1"/>
</dbReference>
<keyword evidence="1" id="KW-0378">Hydrolase</keyword>
<evidence type="ECO:0000313" key="5">
    <source>
        <dbReference type="Proteomes" id="UP000342249"/>
    </source>
</evidence>
<dbReference type="EMBL" id="SPSF01000016">
    <property type="protein sequence ID" value="MPQ61929.1"/>
    <property type="molecule type" value="Genomic_DNA"/>
</dbReference>
<dbReference type="Gene3D" id="3.40.50.10810">
    <property type="entry name" value="Tandem AAA-ATPase domain"/>
    <property type="match status" value="1"/>
</dbReference>
<comment type="caution">
    <text evidence="4">The sequence shown here is derived from an EMBL/GenBank/DDBJ whole genome shotgun (WGS) entry which is preliminary data.</text>
</comment>
<name>A0A5N7IZP2_9CLOT</name>
<dbReference type="PROSITE" id="PS51192">
    <property type="entry name" value="HELICASE_ATP_BIND_1"/>
    <property type="match status" value="1"/>
</dbReference>
<dbReference type="GO" id="GO:0004386">
    <property type="term" value="F:helicase activity"/>
    <property type="evidence" value="ECO:0007669"/>
    <property type="project" value="UniProtKB-KW"/>
</dbReference>
<dbReference type="InterPro" id="IPR001650">
    <property type="entry name" value="Helicase_C-like"/>
</dbReference>
<dbReference type="Pfam" id="PF00271">
    <property type="entry name" value="Helicase_C"/>
    <property type="match status" value="1"/>
</dbReference>
<feature type="domain" description="Helicase C-terminal" evidence="3">
    <location>
        <begin position="448"/>
        <end position="611"/>
    </location>
</feature>
<dbReference type="Gene3D" id="3.40.50.300">
    <property type="entry name" value="P-loop containing nucleotide triphosphate hydrolases"/>
    <property type="match status" value="1"/>
</dbReference>
<proteinExistence type="predicted"/>
<accession>A0A5N7IZP2</accession>
<dbReference type="InterPro" id="IPR014001">
    <property type="entry name" value="Helicase_ATP-bd"/>
</dbReference>
<dbReference type="InterPro" id="IPR049730">
    <property type="entry name" value="SNF2/RAD54-like_C"/>
</dbReference>
<evidence type="ECO:0000259" key="3">
    <source>
        <dbReference type="PROSITE" id="PS51194"/>
    </source>
</evidence>
<sequence>MINGDISKIKSNRLISSYIKKELNGKFINDAIQITYNKLDKDLEKIYKIFEKLNIQPVAENNANVEIMRINDEKEKFVTFSKKAKQIRNNNCDVEDFESFIGVVSKTLIGRQLYPLQLLSAYHLAFSQNACNFSVPGTGKTSVIYGAYAYLNSLSKESRKYVNKIVVIGPLSSFAPWENEYKECFNKKINSKRLTGIDLKEKKFFLETDTDIELILISYQGIINCKESMIKYLKRNRVMVILDEAHKIKNTDNGIIANTVLSLAFYANSRAVLTGTPLPNGYEDLYNLFKFIWPEKEVLGFHSYQLKDMTKQKLDNRIEKLIDNISPYYMRIKKTDLENMPEPIEIEPVMVKMDTIQRHIYDSLESKTVEEYLKNGKSSVLKRLRSAKLIRLMQVASNPGLLIKPIREEFIEYNSEYDFDITSMGLVNEITNYANNNIPNKFIETENIVRDIIKKSQKVIIWCTFVDNIKGLSKYLKDVGIENKVLYGGIPVNNGADEIEGSRENIISDFHKVDSEFSVIIANPHAVGESISLHKVCHNAIYFERSFNATHFLQSRDRIHRYGLNKNDEIKYYYLITEGSIDEIIHKKLWEKKQRMEEIIEKYPIPLFDNANDDFGDEEIRMLVKKYVERTSKY</sequence>
<dbReference type="InterPro" id="IPR000330">
    <property type="entry name" value="SNF2_N"/>
</dbReference>
<dbReference type="InterPro" id="IPR027417">
    <property type="entry name" value="P-loop_NTPase"/>
</dbReference>
<keyword evidence="4" id="KW-0347">Helicase</keyword>
<keyword evidence="4" id="KW-0547">Nucleotide-binding</keyword>
<dbReference type="Proteomes" id="UP000342249">
    <property type="component" value="Unassembled WGS sequence"/>
</dbReference>
<keyword evidence="4" id="KW-0067">ATP-binding</keyword>
<dbReference type="SUPFAM" id="SSF52540">
    <property type="entry name" value="P-loop containing nucleoside triphosphate hydrolases"/>
    <property type="match status" value="2"/>
</dbReference>
<evidence type="ECO:0000313" key="4">
    <source>
        <dbReference type="EMBL" id="MPQ61929.1"/>
    </source>
</evidence>
<gene>
    <name evidence="4" type="ORF">E4V82_07365</name>
</gene>
<dbReference type="PANTHER" id="PTHR10799">
    <property type="entry name" value="SNF2/RAD54 HELICASE FAMILY"/>
    <property type="match status" value="1"/>
</dbReference>
<protein>
    <submittedName>
        <fullName evidence="4">ATP-dependent helicase</fullName>
    </submittedName>
</protein>
<evidence type="ECO:0000259" key="2">
    <source>
        <dbReference type="PROSITE" id="PS51192"/>
    </source>
</evidence>
<dbReference type="AlphaFoldDB" id="A0A5N7IZP2"/>
<dbReference type="InterPro" id="IPR038718">
    <property type="entry name" value="SNF2-like_sf"/>
</dbReference>
<dbReference type="Pfam" id="PF00176">
    <property type="entry name" value="SNF2-rel_dom"/>
    <property type="match status" value="1"/>
</dbReference>